<dbReference type="InterPro" id="IPR013974">
    <property type="entry name" value="SAF"/>
</dbReference>
<dbReference type="InterPro" id="IPR031571">
    <property type="entry name" value="RcpC_dom"/>
</dbReference>
<dbReference type="CDD" id="cd11614">
    <property type="entry name" value="SAF_CpaB_FlgA_like"/>
    <property type="match status" value="1"/>
</dbReference>
<feature type="transmembrane region" description="Helical" evidence="2">
    <location>
        <begin position="7"/>
        <end position="28"/>
    </location>
</feature>
<dbReference type="InterPro" id="IPR017592">
    <property type="entry name" value="Pilus_assmbl_Flp-typ_CpaB"/>
</dbReference>
<protein>
    <submittedName>
        <fullName evidence="4">Flp pilus assembly protein CpaB</fullName>
    </submittedName>
</protein>
<reference evidence="4 5" key="1">
    <citation type="journal article" date="2021" name="Front. Microbiol.">
        <title>Aerobic Denitrification and Heterotrophic Sulfur Oxidation in the Genus Halomonas Revealed by Six Novel Species Characterizations and Genome-Based Analysis.</title>
        <authorList>
            <person name="Wang L."/>
            <person name="Shao Z."/>
        </authorList>
    </citation>
    <scope>NUCLEOTIDE SEQUENCE [LARGE SCALE GENOMIC DNA]</scope>
    <source>
        <strain evidence="4 5">MCCC 1A13718</strain>
    </source>
</reference>
<feature type="region of interest" description="Disordered" evidence="1">
    <location>
        <begin position="234"/>
        <end position="254"/>
    </location>
</feature>
<dbReference type="Gene3D" id="3.90.1210.10">
    <property type="entry name" value="Antifreeze-like/N-acetylneuraminic acid synthase C-terminal domain"/>
    <property type="match status" value="1"/>
</dbReference>
<gene>
    <name evidence="4" type="primary">cpaB</name>
    <name evidence="4" type="ORF">HNO53_07765</name>
</gene>
<dbReference type="Pfam" id="PF08666">
    <property type="entry name" value="SAF"/>
    <property type="match status" value="1"/>
</dbReference>
<keyword evidence="2" id="KW-0812">Transmembrane</keyword>
<evidence type="ECO:0000256" key="2">
    <source>
        <dbReference type="SAM" id="Phobius"/>
    </source>
</evidence>
<evidence type="ECO:0000313" key="4">
    <source>
        <dbReference type="EMBL" id="QTP58604.1"/>
    </source>
</evidence>
<accession>A0ABX7WI90</accession>
<organism evidence="4 5">
    <name type="scientific">Halomonas sulfidivorans</name>
    <dbReference type="NCBI Taxonomy" id="2733488"/>
    <lineage>
        <taxon>Bacteria</taxon>
        <taxon>Pseudomonadati</taxon>
        <taxon>Pseudomonadota</taxon>
        <taxon>Gammaproteobacteria</taxon>
        <taxon>Oceanospirillales</taxon>
        <taxon>Halomonadaceae</taxon>
        <taxon>Halomonas</taxon>
    </lineage>
</organism>
<sequence length="273" mass="29425">MKKKGVITMFSVSLLMAGGAALIAMSWMQQQNREHDPLAEAGQVVVAALQIPFGSTVQASDLKMLRLPPESVPPGSFNDIENVVGRVSNQVIYAGEILHEGRVAEHLGGSALAALLDPGKRAMSVRVDDVVGVAGFLLPGNRVDVVSTRQNGNRSSVESRTVLQNLKVLAVDQIASQERDGPVIVRAVTLEVDPTQAETLVKATQEGKVQLTLRNPLDTEEKPDLLAAQRELLDVEPPRERSSPPPQRTSVAQVQRRVTVIRGTEASTVNVRN</sequence>
<dbReference type="SMART" id="SM00858">
    <property type="entry name" value="SAF"/>
    <property type="match status" value="1"/>
</dbReference>
<keyword evidence="2" id="KW-0472">Membrane</keyword>
<evidence type="ECO:0000256" key="1">
    <source>
        <dbReference type="SAM" id="MobiDB-lite"/>
    </source>
</evidence>
<dbReference type="NCBIfam" id="TIGR03177">
    <property type="entry name" value="pilus_cpaB"/>
    <property type="match status" value="1"/>
</dbReference>
<evidence type="ECO:0000313" key="5">
    <source>
        <dbReference type="Proteomes" id="UP000671845"/>
    </source>
</evidence>
<dbReference type="RefSeq" id="WP_209477558.1">
    <property type="nucleotide sequence ID" value="NZ_CP053383.1"/>
</dbReference>
<dbReference type="Proteomes" id="UP000671845">
    <property type="component" value="Chromosome"/>
</dbReference>
<dbReference type="EMBL" id="CP053383">
    <property type="protein sequence ID" value="QTP58604.1"/>
    <property type="molecule type" value="Genomic_DNA"/>
</dbReference>
<keyword evidence="2" id="KW-1133">Transmembrane helix</keyword>
<dbReference type="Pfam" id="PF16976">
    <property type="entry name" value="RcpC"/>
    <property type="match status" value="1"/>
</dbReference>
<proteinExistence type="predicted"/>
<evidence type="ECO:0000259" key="3">
    <source>
        <dbReference type="SMART" id="SM00858"/>
    </source>
</evidence>
<name>A0ABX7WI90_9GAMM</name>
<keyword evidence="5" id="KW-1185">Reference proteome</keyword>
<feature type="domain" description="SAF" evidence="3">
    <location>
        <begin position="42"/>
        <end position="104"/>
    </location>
</feature>